<dbReference type="InterPro" id="IPR023214">
    <property type="entry name" value="HAD_sf"/>
</dbReference>
<organism evidence="2">
    <name type="scientific">Zea mays</name>
    <name type="common">Maize</name>
    <dbReference type="NCBI Taxonomy" id="4577"/>
    <lineage>
        <taxon>Eukaryota</taxon>
        <taxon>Viridiplantae</taxon>
        <taxon>Streptophyta</taxon>
        <taxon>Embryophyta</taxon>
        <taxon>Tracheophyta</taxon>
        <taxon>Spermatophyta</taxon>
        <taxon>Magnoliopsida</taxon>
        <taxon>Liliopsida</taxon>
        <taxon>Poales</taxon>
        <taxon>Poaceae</taxon>
        <taxon>PACMAD clade</taxon>
        <taxon>Panicoideae</taxon>
        <taxon>Andropogonodae</taxon>
        <taxon>Andropogoneae</taxon>
        <taxon>Tripsacinae</taxon>
        <taxon>Zea</taxon>
    </lineage>
</organism>
<dbReference type="HOGENOM" id="CLU_2088346_0_0_1"/>
<proteinExistence type="evidence at transcript level"/>
<protein>
    <submittedName>
        <fullName evidence="2">Uncharacterized protein</fullName>
    </submittedName>
</protein>
<reference evidence="2" key="1">
    <citation type="journal article" date="2009" name="PLoS Genet.">
        <title>Sequencing, mapping, and analysis of 27,455 maize full-length cDNAs.</title>
        <authorList>
            <person name="Soderlund C."/>
            <person name="Descour A."/>
            <person name="Kudrna D."/>
            <person name="Bomhoff M."/>
            <person name="Boyd L."/>
            <person name="Currie J."/>
            <person name="Angelova A."/>
            <person name="Collura K."/>
            <person name="Wissotski M."/>
            <person name="Ashley E."/>
            <person name="Morrow D."/>
            <person name="Fernandes J."/>
            <person name="Walbot V."/>
            <person name="Yu Y."/>
        </authorList>
    </citation>
    <scope>NUCLEOTIDE SEQUENCE</scope>
    <source>
        <strain evidence="2">B73</strain>
    </source>
</reference>
<accession>B4FGB9</accession>
<dbReference type="EMBL" id="BT036157">
    <property type="protein sequence ID" value="ACF81162.1"/>
    <property type="molecule type" value="mRNA"/>
</dbReference>
<evidence type="ECO:0000313" key="2">
    <source>
        <dbReference type="EMBL" id="ACF81162.1"/>
    </source>
</evidence>
<dbReference type="Gene3D" id="3.40.50.1000">
    <property type="entry name" value="HAD superfamily/HAD-like"/>
    <property type="match status" value="1"/>
</dbReference>
<dbReference type="Pfam" id="PF13344">
    <property type="entry name" value="Hydrolase_6"/>
    <property type="match status" value="1"/>
</dbReference>
<evidence type="ECO:0000256" key="1">
    <source>
        <dbReference type="SAM" id="SignalP"/>
    </source>
</evidence>
<name>B4FGB9_MAIZE</name>
<sequence length="117" mass="12739">MNPLLFVGFLCCCCCLLLLTDETGRGSLLACAQEEIFASSFAAAAYLQSIDFPKDKKVYVIGEEGILKELELAGFQYLGGPTDGDKKIELKPGLYMEHDEDVRMILLHVLGVGVACC</sequence>
<feature type="signal peptide" evidence="1">
    <location>
        <begin position="1"/>
        <end position="20"/>
    </location>
</feature>
<keyword evidence="1" id="KW-0732">Signal</keyword>
<dbReference type="InterPro" id="IPR006357">
    <property type="entry name" value="HAD-SF_hydro_IIA"/>
</dbReference>
<dbReference type="ExpressionAtlas" id="B4FGB9">
    <property type="expression patterns" value="baseline and differential"/>
</dbReference>
<feature type="chain" id="PRO_5009948099" evidence="1">
    <location>
        <begin position="21"/>
        <end position="117"/>
    </location>
</feature>
<dbReference type="AlphaFoldDB" id="B4FGB9"/>